<dbReference type="CDD" id="cd20340">
    <property type="entry name" value="BRcat_RBR_parkin"/>
    <property type="match status" value="1"/>
</dbReference>
<dbReference type="AlphaFoldDB" id="A0A8C6H817"/>
<protein>
    <recommendedName>
        <fullName evidence="1">RING/Ubox-like zinc-binding domain-containing protein</fullName>
    </recommendedName>
</protein>
<reference evidence="2" key="2">
    <citation type="submission" date="2025-09" db="UniProtKB">
        <authorList>
            <consortium name="Ensembl"/>
        </authorList>
    </citation>
    <scope>IDENTIFICATION</scope>
</reference>
<dbReference type="Gene3D" id="2.20.25.20">
    <property type="match status" value="1"/>
</dbReference>
<organism evidence="2 3">
    <name type="scientific">Mus spicilegus</name>
    <name type="common">Mound-building mouse</name>
    <dbReference type="NCBI Taxonomy" id="10103"/>
    <lineage>
        <taxon>Eukaryota</taxon>
        <taxon>Metazoa</taxon>
        <taxon>Chordata</taxon>
        <taxon>Craniata</taxon>
        <taxon>Vertebrata</taxon>
        <taxon>Euteleostomi</taxon>
        <taxon>Mammalia</taxon>
        <taxon>Eutheria</taxon>
        <taxon>Euarchontoglires</taxon>
        <taxon>Glires</taxon>
        <taxon>Rodentia</taxon>
        <taxon>Myomorpha</taxon>
        <taxon>Muroidea</taxon>
        <taxon>Muridae</taxon>
        <taxon>Murinae</taxon>
        <taxon>Mus</taxon>
        <taxon>Mus</taxon>
    </lineage>
</organism>
<dbReference type="Ensembl" id="ENSMSIT00000021338.1">
    <property type="protein sequence ID" value="ENSMSIP00000016853.1"/>
    <property type="gene ID" value="ENSMSIG00000014440.1"/>
</dbReference>
<dbReference type="InterPro" id="IPR003977">
    <property type="entry name" value="Parkin"/>
</dbReference>
<keyword evidence="3" id="KW-1185">Reference proteome</keyword>
<name>A0A8C6H817_MUSSI</name>
<proteinExistence type="predicted"/>
<feature type="domain" description="RING/Ubox-like zinc-binding" evidence="1">
    <location>
        <begin position="1"/>
        <end position="28"/>
    </location>
</feature>
<dbReference type="InterPro" id="IPR047534">
    <property type="entry name" value="BRcat_RBR_parkin"/>
</dbReference>
<reference evidence="2" key="1">
    <citation type="submission" date="2025-08" db="UniProtKB">
        <authorList>
            <consortium name="Ensembl"/>
        </authorList>
    </citation>
    <scope>IDENTIFICATION</scope>
</reference>
<accession>A0A8C6H817</accession>
<dbReference type="GO" id="GO:0005739">
    <property type="term" value="C:mitochondrion"/>
    <property type="evidence" value="ECO:0007669"/>
    <property type="project" value="InterPro"/>
</dbReference>
<dbReference type="GO" id="GO:0004842">
    <property type="term" value="F:ubiquitin-protein transferase activity"/>
    <property type="evidence" value="ECO:0007669"/>
    <property type="project" value="InterPro"/>
</dbReference>
<sequence length="91" mass="10055">AGCPNSLIKELHHFRILGEEQYTRYQQYGAEEYVLQMGGVLCPRPGCGAGLLPEQGQRKVTCEGGNGLGCGVSTDHIQWHLVVCTLLLWRL</sequence>
<dbReference type="PRINTS" id="PR01475">
    <property type="entry name" value="PARKIN"/>
</dbReference>
<evidence type="ECO:0000259" key="1">
    <source>
        <dbReference type="Pfam" id="PF17978"/>
    </source>
</evidence>
<dbReference type="InterPro" id="IPR041170">
    <property type="entry name" value="Znf-RING_14"/>
</dbReference>
<dbReference type="Proteomes" id="UP000694415">
    <property type="component" value="Unplaced"/>
</dbReference>
<dbReference type="GO" id="GO:0005829">
    <property type="term" value="C:cytosol"/>
    <property type="evidence" value="ECO:0007669"/>
    <property type="project" value="InterPro"/>
</dbReference>
<evidence type="ECO:0000313" key="3">
    <source>
        <dbReference type="Proteomes" id="UP000694415"/>
    </source>
</evidence>
<dbReference type="GeneTree" id="ENSGT00390000011034"/>
<dbReference type="Pfam" id="PF17978">
    <property type="entry name" value="zf-RING_14"/>
    <property type="match status" value="1"/>
</dbReference>
<evidence type="ECO:0000313" key="2">
    <source>
        <dbReference type="Ensembl" id="ENSMSIP00000016853.1"/>
    </source>
</evidence>